<keyword evidence="3" id="KW-1185">Reference proteome</keyword>
<keyword evidence="1" id="KW-0472">Membrane</keyword>
<accession>A0A915DM15</accession>
<organism evidence="3 4">
    <name type="scientific">Ditylenchus dipsaci</name>
    <dbReference type="NCBI Taxonomy" id="166011"/>
    <lineage>
        <taxon>Eukaryota</taxon>
        <taxon>Metazoa</taxon>
        <taxon>Ecdysozoa</taxon>
        <taxon>Nematoda</taxon>
        <taxon>Chromadorea</taxon>
        <taxon>Rhabditida</taxon>
        <taxon>Tylenchina</taxon>
        <taxon>Tylenchomorpha</taxon>
        <taxon>Sphaerularioidea</taxon>
        <taxon>Anguinidae</taxon>
        <taxon>Anguininae</taxon>
        <taxon>Ditylenchus</taxon>
    </lineage>
</organism>
<evidence type="ECO:0000313" key="3">
    <source>
        <dbReference type="Proteomes" id="UP000887574"/>
    </source>
</evidence>
<keyword evidence="1" id="KW-0812">Transmembrane</keyword>
<dbReference type="AlphaFoldDB" id="A0A915DM15"/>
<dbReference type="InterPro" id="IPR029058">
    <property type="entry name" value="AB_hydrolase_fold"/>
</dbReference>
<name>A0A915DM15_9BILA</name>
<dbReference type="Gene3D" id="3.40.50.1820">
    <property type="entry name" value="alpha/beta hydrolase"/>
    <property type="match status" value="2"/>
</dbReference>
<reference evidence="4" key="1">
    <citation type="submission" date="2022-11" db="UniProtKB">
        <authorList>
            <consortium name="WormBaseParasite"/>
        </authorList>
    </citation>
    <scope>IDENTIFICATION</scope>
</reference>
<evidence type="ECO:0000259" key="2">
    <source>
        <dbReference type="Pfam" id="PF00561"/>
    </source>
</evidence>
<dbReference type="Proteomes" id="UP000887574">
    <property type="component" value="Unplaced"/>
</dbReference>
<evidence type="ECO:0000313" key="4">
    <source>
        <dbReference type="WBParaSite" id="jg210.2"/>
    </source>
</evidence>
<dbReference type="PANTHER" id="PTHR43329">
    <property type="entry name" value="EPOXIDE HYDROLASE"/>
    <property type="match status" value="1"/>
</dbReference>
<protein>
    <submittedName>
        <fullName evidence="4">AB hydrolase-1 domain-containing protein</fullName>
    </submittedName>
</protein>
<evidence type="ECO:0000256" key="1">
    <source>
        <dbReference type="SAM" id="Phobius"/>
    </source>
</evidence>
<dbReference type="WBParaSite" id="jg210.2">
    <property type="protein sequence ID" value="jg210.2"/>
    <property type="gene ID" value="jg210"/>
</dbReference>
<keyword evidence="1" id="KW-1133">Transmembrane helix</keyword>
<dbReference type="GO" id="GO:0004301">
    <property type="term" value="F:epoxide hydrolase activity"/>
    <property type="evidence" value="ECO:0007669"/>
    <property type="project" value="UniProtKB-ARBA"/>
</dbReference>
<feature type="transmembrane region" description="Helical" evidence="1">
    <location>
        <begin position="12"/>
        <end position="31"/>
    </location>
</feature>
<feature type="domain" description="AB hydrolase-1" evidence="2">
    <location>
        <begin position="67"/>
        <end position="124"/>
    </location>
</feature>
<sequence length="240" mass="28016">MPSLMENIVRTLLVSFFTVLWSTVTLIKLLWEWFNYKDTKAGPWQHRFLQLSKIRMHYVEAGDPSRPLMVMVHGFPEFWYSYRFQLRHFQKDYHVVALDLRGYGQTEKPVGLANYDTDVLADQMLRGPFFGLKHSENFTDEDMEAWKYTFGMSGNTLTAPLDYYRQNMRSAPSKKYPKELVQPKTLIIWGEQDAALEVEGAVQSVPLCRDAKLVRIAKASHWVQQDAPEQVNSLIEQFVK</sequence>
<proteinExistence type="predicted"/>
<dbReference type="SUPFAM" id="SSF53474">
    <property type="entry name" value="alpha/beta-Hydrolases"/>
    <property type="match status" value="1"/>
</dbReference>
<dbReference type="InterPro" id="IPR000073">
    <property type="entry name" value="AB_hydrolase_1"/>
</dbReference>
<dbReference type="Pfam" id="PF00561">
    <property type="entry name" value="Abhydrolase_1"/>
    <property type="match status" value="1"/>
</dbReference>